<dbReference type="Proteomes" id="UP000008021">
    <property type="component" value="Chromosome 3"/>
</dbReference>
<dbReference type="AlphaFoldDB" id="A0A0E0CWE8"/>
<reference evidence="2" key="2">
    <citation type="submission" date="2018-05" db="EMBL/GenBank/DDBJ databases">
        <title>OmerRS3 (Oryza meridionalis Reference Sequence Version 3).</title>
        <authorList>
            <person name="Zhang J."/>
            <person name="Kudrna D."/>
            <person name="Lee S."/>
            <person name="Talag J."/>
            <person name="Welchert J."/>
            <person name="Wing R.A."/>
        </authorList>
    </citation>
    <scope>NUCLEOTIDE SEQUENCE [LARGE SCALE GENOMIC DNA]</scope>
    <source>
        <strain evidence="2">cv. OR44</strain>
    </source>
</reference>
<sequence length="153" mass="16109">MAVKGSSSLSIYIWLASSDHLFQELVPPNPRPAPRDAGRRRRRRVVVGAADAAAQVGSEVPAGGDDLRRRRRSAAGSWIAAGHRSGAGGRPRHRARGGGGSAAAAVASLIRPQAPVARAVRLRLGVSLRAVSDSIIHAYIQISLAVNTWKMIA</sequence>
<organism evidence="2">
    <name type="scientific">Oryza meridionalis</name>
    <dbReference type="NCBI Taxonomy" id="40149"/>
    <lineage>
        <taxon>Eukaryota</taxon>
        <taxon>Viridiplantae</taxon>
        <taxon>Streptophyta</taxon>
        <taxon>Embryophyta</taxon>
        <taxon>Tracheophyta</taxon>
        <taxon>Spermatophyta</taxon>
        <taxon>Magnoliopsida</taxon>
        <taxon>Liliopsida</taxon>
        <taxon>Poales</taxon>
        <taxon>Poaceae</taxon>
        <taxon>BOP clade</taxon>
        <taxon>Oryzoideae</taxon>
        <taxon>Oryzeae</taxon>
        <taxon>Oryzinae</taxon>
        <taxon>Oryza</taxon>
    </lineage>
</organism>
<feature type="region of interest" description="Disordered" evidence="1">
    <location>
        <begin position="57"/>
        <end position="98"/>
    </location>
</feature>
<proteinExistence type="predicted"/>
<protein>
    <submittedName>
        <fullName evidence="2">Uncharacterized protein</fullName>
    </submittedName>
</protein>
<evidence type="ECO:0000313" key="2">
    <source>
        <dbReference type="EnsemblPlants" id="OMERI03G06270.1"/>
    </source>
</evidence>
<accession>A0A0E0CWE8</accession>
<keyword evidence="3" id="KW-1185">Reference proteome</keyword>
<dbReference type="Gramene" id="OMERI03G06270.1">
    <property type="protein sequence ID" value="OMERI03G06270.1"/>
    <property type="gene ID" value="OMERI03G06270"/>
</dbReference>
<reference evidence="2" key="1">
    <citation type="submission" date="2015-04" db="UniProtKB">
        <authorList>
            <consortium name="EnsemblPlants"/>
        </authorList>
    </citation>
    <scope>IDENTIFICATION</scope>
</reference>
<dbReference type="HOGENOM" id="CLU_1716148_0_0_1"/>
<name>A0A0E0CWE8_9ORYZ</name>
<dbReference type="EnsemblPlants" id="OMERI03G06270.1">
    <property type="protein sequence ID" value="OMERI03G06270.1"/>
    <property type="gene ID" value="OMERI03G06270"/>
</dbReference>
<evidence type="ECO:0000256" key="1">
    <source>
        <dbReference type="SAM" id="MobiDB-lite"/>
    </source>
</evidence>
<evidence type="ECO:0000313" key="3">
    <source>
        <dbReference type="Proteomes" id="UP000008021"/>
    </source>
</evidence>